<protein>
    <submittedName>
        <fullName evidence="2">Uncharacterized protein</fullName>
    </submittedName>
</protein>
<dbReference type="HOGENOM" id="CLU_2265632_0_0_1"/>
<name>A0A080WHS8_TRIRC</name>
<dbReference type="InParanoid" id="A0A080WHS8"/>
<evidence type="ECO:0000313" key="3">
    <source>
        <dbReference type="Proteomes" id="UP000008864"/>
    </source>
</evidence>
<proteinExistence type="predicted"/>
<dbReference type="EMBL" id="GG700653">
    <property type="protein sequence ID" value="KFL62146.1"/>
    <property type="molecule type" value="Genomic_DNA"/>
</dbReference>
<gene>
    <name evidence="2" type="ORF">TERG_12358</name>
</gene>
<keyword evidence="3" id="KW-1185">Reference proteome</keyword>
<reference evidence="3" key="1">
    <citation type="journal article" date="2012" name="MBio">
        <title>Comparative genome analysis of Trichophyton rubrum and related dermatophytes reveals candidate genes involved in infection.</title>
        <authorList>
            <person name="Martinez D.A."/>
            <person name="Oliver B.G."/>
            <person name="Graeser Y."/>
            <person name="Goldberg J.M."/>
            <person name="Li W."/>
            <person name="Martinez-Rossi N.M."/>
            <person name="Monod M."/>
            <person name="Shelest E."/>
            <person name="Barton R.C."/>
            <person name="Birch E."/>
            <person name="Brakhage A.A."/>
            <person name="Chen Z."/>
            <person name="Gurr S.J."/>
            <person name="Heiman D."/>
            <person name="Heitman J."/>
            <person name="Kosti I."/>
            <person name="Rossi A."/>
            <person name="Saif S."/>
            <person name="Samalova M."/>
            <person name="Saunders C.W."/>
            <person name="Shea T."/>
            <person name="Summerbell R.C."/>
            <person name="Xu J."/>
            <person name="Young S."/>
            <person name="Zeng Q."/>
            <person name="Birren B.W."/>
            <person name="Cuomo C.A."/>
            <person name="White T.C."/>
        </authorList>
    </citation>
    <scope>NUCLEOTIDE SEQUENCE [LARGE SCALE GENOMIC DNA]</scope>
    <source>
        <strain evidence="3">ATCC MYA-4607 / CBS 118892</strain>
    </source>
</reference>
<feature type="region of interest" description="Disordered" evidence="1">
    <location>
        <begin position="81"/>
        <end position="103"/>
    </location>
</feature>
<dbReference type="VEuPathDB" id="FungiDB:TERG_12358"/>
<evidence type="ECO:0000313" key="2">
    <source>
        <dbReference type="EMBL" id="KFL62146.1"/>
    </source>
</evidence>
<dbReference type="Proteomes" id="UP000008864">
    <property type="component" value="Unassembled WGS sequence"/>
</dbReference>
<organism evidence="2 3">
    <name type="scientific">Trichophyton rubrum (strain ATCC MYA-4607 / CBS 118892)</name>
    <name type="common">Athlete's foot fungus</name>
    <dbReference type="NCBI Taxonomy" id="559305"/>
    <lineage>
        <taxon>Eukaryota</taxon>
        <taxon>Fungi</taxon>
        <taxon>Dikarya</taxon>
        <taxon>Ascomycota</taxon>
        <taxon>Pezizomycotina</taxon>
        <taxon>Eurotiomycetes</taxon>
        <taxon>Eurotiomycetidae</taxon>
        <taxon>Onygenales</taxon>
        <taxon>Arthrodermataceae</taxon>
        <taxon>Trichophyton</taxon>
    </lineage>
</organism>
<accession>A0A080WHS8</accession>
<dbReference type="GeneID" id="71777574"/>
<sequence length="103" mass="11953">MYLADLGQAVHHRRFRMLRQHPSTDPCSMFPILYPAQPFLQHEEAHFSSALQWSHPRKLVRGKSHQRELPVQLGVNEVPFLPPFPHAQKDEGYHPPVQKKNAS</sequence>
<dbReference type="AlphaFoldDB" id="A0A080WHS8"/>
<dbReference type="RefSeq" id="XP_047606759.1">
    <property type="nucleotide sequence ID" value="XM_047751328.1"/>
</dbReference>
<evidence type="ECO:0000256" key="1">
    <source>
        <dbReference type="SAM" id="MobiDB-lite"/>
    </source>
</evidence>